<dbReference type="Proteomes" id="UP000036681">
    <property type="component" value="Unplaced"/>
</dbReference>
<keyword evidence="1" id="KW-1185">Reference proteome</keyword>
<proteinExistence type="predicted"/>
<dbReference type="WBParaSite" id="ALUE_0000659201-mRNA-1">
    <property type="protein sequence ID" value="ALUE_0000659201-mRNA-1"/>
    <property type="gene ID" value="ALUE_0000659201"/>
</dbReference>
<dbReference type="AlphaFoldDB" id="A0A0M3HUS7"/>
<sequence>MAWRVIQTQAYQQLSKCYARSKSLIPVNWIDDITPQRLIIAVPTAGFVSLLISPMRDFIQCRRIFYFFSSSDLTYPLTVFL</sequence>
<name>A0A0M3HUS7_ASCLU</name>
<evidence type="ECO:0000313" key="1">
    <source>
        <dbReference type="Proteomes" id="UP000036681"/>
    </source>
</evidence>
<accession>A0A0M3HUS7</accession>
<evidence type="ECO:0000313" key="2">
    <source>
        <dbReference type="WBParaSite" id="ALUE_0000659201-mRNA-1"/>
    </source>
</evidence>
<organism evidence="1 2">
    <name type="scientific">Ascaris lumbricoides</name>
    <name type="common">Giant roundworm</name>
    <dbReference type="NCBI Taxonomy" id="6252"/>
    <lineage>
        <taxon>Eukaryota</taxon>
        <taxon>Metazoa</taxon>
        <taxon>Ecdysozoa</taxon>
        <taxon>Nematoda</taxon>
        <taxon>Chromadorea</taxon>
        <taxon>Rhabditida</taxon>
        <taxon>Spirurina</taxon>
        <taxon>Ascaridomorpha</taxon>
        <taxon>Ascaridoidea</taxon>
        <taxon>Ascarididae</taxon>
        <taxon>Ascaris</taxon>
    </lineage>
</organism>
<protein>
    <submittedName>
        <fullName evidence="2">Uncharacterized protein</fullName>
    </submittedName>
</protein>
<reference evidence="2" key="1">
    <citation type="submission" date="2017-02" db="UniProtKB">
        <authorList>
            <consortium name="WormBaseParasite"/>
        </authorList>
    </citation>
    <scope>IDENTIFICATION</scope>
</reference>